<evidence type="ECO:0000313" key="7">
    <source>
        <dbReference type="EMBL" id="KAF2880078.1"/>
    </source>
</evidence>
<proteinExistence type="predicted"/>
<evidence type="ECO:0000256" key="3">
    <source>
        <dbReference type="ARBA" id="ARBA00022825"/>
    </source>
</evidence>
<protein>
    <recommendedName>
        <fullName evidence="6">Peptidase S1 domain-containing protein</fullName>
    </recommendedName>
</protein>
<feature type="domain" description="Peptidase S1" evidence="6">
    <location>
        <begin position="57"/>
        <end position="159"/>
    </location>
</feature>
<keyword evidence="8" id="KW-1185">Reference proteome</keyword>
<evidence type="ECO:0000256" key="1">
    <source>
        <dbReference type="ARBA" id="ARBA00022670"/>
    </source>
</evidence>
<dbReference type="SUPFAM" id="SSF50494">
    <property type="entry name" value="Trypsin-like serine proteases"/>
    <property type="match status" value="1"/>
</dbReference>
<evidence type="ECO:0000256" key="2">
    <source>
        <dbReference type="ARBA" id="ARBA00022801"/>
    </source>
</evidence>
<keyword evidence="5" id="KW-0732">Signal</keyword>
<dbReference type="Pfam" id="PF00089">
    <property type="entry name" value="Trypsin"/>
    <property type="match status" value="1"/>
</dbReference>
<feature type="chain" id="PRO_5035456487" description="Peptidase S1 domain-containing protein" evidence="5">
    <location>
        <begin position="25"/>
        <end position="159"/>
    </location>
</feature>
<comment type="caution">
    <text evidence="7">The sequence shown here is derived from an EMBL/GenBank/DDBJ whole genome shotgun (WGS) entry which is preliminary data.</text>
</comment>
<dbReference type="OrthoDB" id="6755574at2759"/>
<evidence type="ECO:0000256" key="4">
    <source>
        <dbReference type="ARBA" id="ARBA00023157"/>
    </source>
</evidence>
<dbReference type="PROSITE" id="PS50240">
    <property type="entry name" value="TRYPSIN_DOM"/>
    <property type="match status" value="1"/>
</dbReference>
<dbReference type="InterPro" id="IPR009003">
    <property type="entry name" value="Peptidase_S1_PA"/>
</dbReference>
<dbReference type="Proteomes" id="UP000801492">
    <property type="component" value="Unassembled WGS sequence"/>
</dbReference>
<keyword evidence="1" id="KW-0645">Protease</keyword>
<feature type="signal peptide" evidence="5">
    <location>
        <begin position="1"/>
        <end position="24"/>
    </location>
</feature>
<dbReference type="AlphaFoldDB" id="A0A8K0FZA0"/>
<accession>A0A8K0FZA0</accession>
<dbReference type="InterPro" id="IPR043504">
    <property type="entry name" value="Peptidase_S1_PA_chymotrypsin"/>
</dbReference>
<keyword evidence="3" id="KW-0720">Serine protease</keyword>
<organism evidence="7 8">
    <name type="scientific">Ignelater luminosus</name>
    <name type="common">Cucubano</name>
    <name type="synonym">Pyrophorus luminosus</name>
    <dbReference type="NCBI Taxonomy" id="2038154"/>
    <lineage>
        <taxon>Eukaryota</taxon>
        <taxon>Metazoa</taxon>
        <taxon>Ecdysozoa</taxon>
        <taxon>Arthropoda</taxon>
        <taxon>Hexapoda</taxon>
        <taxon>Insecta</taxon>
        <taxon>Pterygota</taxon>
        <taxon>Neoptera</taxon>
        <taxon>Endopterygota</taxon>
        <taxon>Coleoptera</taxon>
        <taxon>Polyphaga</taxon>
        <taxon>Elateriformia</taxon>
        <taxon>Elateroidea</taxon>
        <taxon>Elateridae</taxon>
        <taxon>Agrypninae</taxon>
        <taxon>Pyrophorini</taxon>
        <taxon>Ignelater</taxon>
    </lineage>
</organism>
<dbReference type="PROSITE" id="PS00134">
    <property type="entry name" value="TRYPSIN_HIS"/>
    <property type="match status" value="1"/>
</dbReference>
<evidence type="ECO:0000256" key="5">
    <source>
        <dbReference type="SAM" id="SignalP"/>
    </source>
</evidence>
<reference evidence="7" key="1">
    <citation type="submission" date="2019-08" db="EMBL/GenBank/DDBJ databases">
        <title>The genome of the North American firefly Photinus pyralis.</title>
        <authorList>
            <consortium name="Photinus pyralis genome working group"/>
            <person name="Fallon T.R."/>
            <person name="Sander Lower S.E."/>
            <person name="Weng J.-K."/>
        </authorList>
    </citation>
    <scope>NUCLEOTIDE SEQUENCE</scope>
    <source>
        <strain evidence="7">TRF0915ILg1</strain>
        <tissue evidence="7">Whole body</tissue>
    </source>
</reference>
<dbReference type="PANTHER" id="PTHR24276">
    <property type="entry name" value="POLYSERASE-RELATED"/>
    <property type="match status" value="1"/>
</dbReference>
<evidence type="ECO:0000259" key="6">
    <source>
        <dbReference type="PROSITE" id="PS50240"/>
    </source>
</evidence>
<dbReference type="PANTHER" id="PTHR24276:SF98">
    <property type="entry name" value="FI18310P1-RELATED"/>
    <property type="match status" value="1"/>
</dbReference>
<dbReference type="InterPro" id="IPR050430">
    <property type="entry name" value="Peptidase_S1"/>
</dbReference>
<gene>
    <name evidence="7" type="ORF">ILUMI_26090</name>
</gene>
<name>A0A8K0FZA0_IGNLU</name>
<evidence type="ECO:0000313" key="8">
    <source>
        <dbReference type="Proteomes" id="UP000801492"/>
    </source>
</evidence>
<keyword evidence="2" id="KW-0378">Hydrolase</keyword>
<dbReference type="GO" id="GO:0004252">
    <property type="term" value="F:serine-type endopeptidase activity"/>
    <property type="evidence" value="ECO:0007669"/>
    <property type="project" value="InterPro"/>
</dbReference>
<sequence length="159" mass="17851">MCNDMTLNVFFQIFLISLIKFIKCINDATFYPVPIYLNKSDTGNTTNNKMTAGQSRIVGGYICKISQHPYIVNIVSTKTLNHICGGSLIASKWVLTAGHCCSLKYKSGEHSAIAGLSFSPMYRKLIQQVVIAQMSNIIRNYRHPIRSFDIGLMQVRILL</sequence>
<dbReference type="GO" id="GO:0006508">
    <property type="term" value="P:proteolysis"/>
    <property type="evidence" value="ECO:0007669"/>
    <property type="project" value="UniProtKB-KW"/>
</dbReference>
<dbReference type="EMBL" id="VTPC01091030">
    <property type="protein sequence ID" value="KAF2880078.1"/>
    <property type="molecule type" value="Genomic_DNA"/>
</dbReference>
<keyword evidence="4" id="KW-1015">Disulfide bond</keyword>
<dbReference type="InterPro" id="IPR018114">
    <property type="entry name" value="TRYPSIN_HIS"/>
</dbReference>
<dbReference type="InterPro" id="IPR001254">
    <property type="entry name" value="Trypsin_dom"/>
</dbReference>
<dbReference type="Gene3D" id="2.40.10.10">
    <property type="entry name" value="Trypsin-like serine proteases"/>
    <property type="match status" value="1"/>
</dbReference>